<dbReference type="SUPFAM" id="SSF50965">
    <property type="entry name" value="Galactose oxidase, central domain"/>
    <property type="match status" value="1"/>
</dbReference>
<evidence type="ECO:0000313" key="5">
    <source>
        <dbReference type="EnsemblMetazoa" id="XP_019855322.1"/>
    </source>
</evidence>
<keyword evidence="2" id="KW-0677">Repeat</keyword>
<keyword evidence="1" id="KW-0880">Kelch repeat</keyword>
<name>A0AAN0JEX7_AMPQE</name>
<dbReference type="RefSeq" id="XP_019855322.1">
    <property type="nucleotide sequence ID" value="XM_019999763.1"/>
</dbReference>
<protein>
    <recommendedName>
        <fullName evidence="4">Rab9 effector protein with kelch motifs</fullName>
    </recommendedName>
</protein>
<proteinExistence type="predicted"/>
<dbReference type="InterPro" id="IPR015915">
    <property type="entry name" value="Kelch-typ_b-propeller"/>
</dbReference>
<dbReference type="PANTHER" id="PTHR46647">
    <property type="entry name" value="RAB9 EFFECTOR PROTEIN WITH KELCH MOTIFS"/>
    <property type="match status" value="1"/>
</dbReference>
<reference evidence="5" key="2">
    <citation type="submission" date="2024-06" db="UniProtKB">
        <authorList>
            <consortium name="EnsemblMetazoa"/>
        </authorList>
    </citation>
    <scope>IDENTIFICATION</scope>
</reference>
<comment type="function">
    <text evidence="3">Rab9 effector required for endosome to trans-Golgi network (TGN) transport.</text>
</comment>
<evidence type="ECO:0000256" key="1">
    <source>
        <dbReference type="ARBA" id="ARBA00022441"/>
    </source>
</evidence>
<dbReference type="KEGG" id="aqu:109584153"/>
<accession>A0AAN0JEX7</accession>
<evidence type="ECO:0000256" key="4">
    <source>
        <dbReference type="ARBA" id="ARBA00039295"/>
    </source>
</evidence>
<dbReference type="PANTHER" id="PTHR46647:SF1">
    <property type="entry name" value="RAB9 EFFECTOR PROTEIN WITH KELCH MOTIFS"/>
    <property type="match status" value="1"/>
</dbReference>
<sequence>MYIQVACVIYHSGEWISPTVTGDRPPPISAFTLTSIANNSAILFGGFTANGTSDKLYVIKFSRMSVDISKISNPGGSVEWPEGRCAHTSVLINGTSGPHLLVVGGYYAYDSWIYDINKRIWKKLSVPLAVSERCHHSLSMLNVTPSINWAIQFGERGSECSGSMRVIELSK</sequence>
<dbReference type="GeneID" id="109584153"/>
<evidence type="ECO:0000313" key="6">
    <source>
        <dbReference type="Proteomes" id="UP000007879"/>
    </source>
</evidence>
<dbReference type="Proteomes" id="UP000007879">
    <property type="component" value="Unassembled WGS sequence"/>
</dbReference>
<dbReference type="Pfam" id="PF24681">
    <property type="entry name" value="Kelch_KLHDC2_KLHL20_DRC7"/>
    <property type="match status" value="1"/>
</dbReference>
<organism evidence="5 6">
    <name type="scientific">Amphimedon queenslandica</name>
    <name type="common">Sponge</name>
    <dbReference type="NCBI Taxonomy" id="400682"/>
    <lineage>
        <taxon>Eukaryota</taxon>
        <taxon>Metazoa</taxon>
        <taxon>Porifera</taxon>
        <taxon>Demospongiae</taxon>
        <taxon>Heteroscleromorpha</taxon>
        <taxon>Haplosclerida</taxon>
        <taxon>Niphatidae</taxon>
        <taxon>Amphimedon</taxon>
    </lineage>
</organism>
<dbReference type="AlphaFoldDB" id="A0AAN0JEX7"/>
<dbReference type="Gene3D" id="2.120.10.80">
    <property type="entry name" value="Kelch-type beta propeller"/>
    <property type="match status" value="1"/>
</dbReference>
<dbReference type="InterPro" id="IPR052124">
    <property type="entry name" value="Rab9_kelch_effector"/>
</dbReference>
<dbReference type="InterPro" id="IPR011043">
    <property type="entry name" value="Gal_Oxase/kelch_b-propeller"/>
</dbReference>
<keyword evidence="6" id="KW-1185">Reference proteome</keyword>
<reference evidence="6" key="1">
    <citation type="journal article" date="2010" name="Nature">
        <title>The Amphimedon queenslandica genome and the evolution of animal complexity.</title>
        <authorList>
            <person name="Srivastava M."/>
            <person name="Simakov O."/>
            <person name="Chapman J."/>
            <person name="Fahey B."/>
            <person name="Gauthier M.E."/>
            <person name="Mitros T."/>
            <person name="Richards G.S."/>
            <person name="Conaco C."/>
            <person name="Dacre M."/>
            <person name="Hellsten U."/>
            <person name="Larroux C."/>
            <person name="Putnam N.H."/>
            <person name="Stanke M."/>
            <person name="Adamska M."/>
            <person name="Darling A."/>
            <person name="Degnan S.M."/>
            <person name="Oakley T.H."/>
            <person name="Plachetzki D.C."/>
            <person name="Zhai Y."/>
            <person name="Adamski M."/>
            <person name="Calcino A."/>
            <person name="Cummins S.F."/>
            <person name="Goodstein D.M."/>
            <person name="Harris C."/>
            <person name="Jackson D.J."/>
            <person name="Leys S.P."/>
            <person name="Shu S."/>
            <person name="Woodcroft B.J."/>
            <person name="Vervoort M."/>
            <person name="Kosik K.S."/>
            <person name="Manning G."/>
            <person name="Degnan B.M."/>
            <person name="Rokhsar D.S."/>
        </authorList>
    </citation>
    <scope>NUCLEOTIDE SEQUENCE [LARGE SCALE GENOMIC DNA]</scope>
</reference>
<evidence type="ECO:0000256" key="3">
    <source>
        <dbReference type="ARBA" id="ARBA00037224"/>
    </source>
</evidence>
<evidence type="ECO:0000256" key="2">
    <source>
        <dbReference type="ARBA" id="ARBA00022737"/>
    </source>
</evidence>
<dbReference type="EnsemblMetazoa" id="XM_019999763.1">
    <property type="protein sequence ID" value="XP_019855322.1"/>
    <property type="gene ID" value="LOC109584153"/>
</dbReference>